<dbReference type="GO" id="GO:0022857">
    <property type="term" value="F:transmembrane transporter activity"/>
    <property type="evidence" value="ECO:0007669"/>
    <property type="project" value="TreeGrafter"/>
</dbReference>
<name>A0AA85K354_TRIRE</name>
<evidence type="ECO:0000313" key="13">
    <source>
        <dbReference type="WBParaSite" id="TREG1_63420.1"/>
    </source>
</evidence>
<evidence type="ECO:0000256" key="2">
    <source>
        <dbReference type="ARBA" id="ARBA00006375"/>
    </source>
</evidence>
<evidence type="ECO:0000256" key="3">
    <source>
        <dbReference type="ARBA" id="ARBA00022448"/>
    </source>
</evidence>
<dbReference type="Gene3D" id="1.50.40.10">
    <property type="entry name" value="Mitochondrial carrier domain"/>
    <property type="match status" value="1"/>
</dbReference>
<dbReference type="Pfam" id="PF00153">
    <property type="entry name" value="Mito_carr"/>
    <property type="match status" value="3"/>
</dbReference>
<dbReference type="GO" id="GO:0031966">
    <property type="term" value="C:mitochondrial membrane"/>
    <property type="evidence" value="ECO:0007669"/>
    <property type="project" value="UniProtKB-SubCell"/>
</dbReference>
<evidence type="ECO:0000256" key="4">
    <source>
        <dbReference type="ARBA" id="ARBA00022692"/>
    </source>
</evidence>
<keyword evidence="4 9" id="KW-0812">Transmembrane</keyword>
<organism evidence="12 13">
    <name type="scientific">Trichobilharzia regenti</name>
    <name type="common">Nasal bird schistosome</name>
    <dbReference type="NCBI Taxonomy" id="157069"/>
    <lineage>
        <taxon>Eukaryota</taxon>
        <taxon>Metazoa</taxon>
        <taxon>Spiralia</taxon>
        <taxon>Lophotrochozoa</taxon>
        <taxon>Platyhelminthes</taxon>
        <taxon>Trematoda</taxon>
        <taxon>Digenea</taxon>
        <taxon>Strigeidida</taxon>
        <taxon>Schistosomatoidea</taxon>
        <taxon>Schistosomatidae</taxon>
        <taxon>Trichobilharzia</taxon>
    </lineage>
</organism>
<keyword evidence="12" id="KW-1185">Reference proteome</keyword>
<dbReference type="PANTHER" id="PTHR45624:SF10">
    <property type="entry name" value="SLC (SOLUTE CARRIER) HOMOLOG"/>
    <property type="match status" value="1"/>
</dbReference>
<sequence>MQTMSDKKNLITNLKLITNSGSFFTLPKESVNEFLSGAVGGLAGLTVGHPMDTVKVLMQNSSGNPTFREIACLINQTGLNRFFTGLTIPFYSYGFINAVIFTVYKKSLNVFDSRIQSPLANAMAGAVSGAVQLIPAVPVEVIKIQQQCHLGGTQLTTRECIRTILRVKGIHGLYSGTIIQAFRDIPGFATYFYTYSESIKVGKSIGLSTFWSAFIGGAIGGTLSWCVSMPFDVIKTRQQVGHGITASSVITKLLNEKSYKIFFRGFHVVLVRALLVNACTFAVYETVYDYLTKD</sequence>
<keyword evidence="7" id="KW-0496">Mitochondrion</keyword>
<evidence type="ECO:0000256" key="8">
    <source>
        <dbReference type="ARBA" id="ARBA00023136"/>
    </source>
</evidence>
<evidence type="ECO:0000256" key="1">
    <source>
        <dbReference type="ARBA" id="ARBA00004225"/>
    </source>
</evidence>
<comment type="similarity">
    <text evidence="2 10">Belongs to the mitochondrial carrier (TC 2.A.29) family.</text>
</comment>
<evidence type="ECO:0000313" key="12">
    <source>
        <dbReference type="Proteomes" id="UP000050795"/>
    </source>
</evidence>
<protein>
    <recommendedName>
        <fullName evidence="14">Mitochondrial carrier protein</fullName>
    </recommendedName>
</protein>
<feature type="repeat" description="Solcar" evidence="9">
    <location>
        <begin position="28"/>
        <end position="110"/>
    </location>
</feature>
<accession>A0AA85K354</accession>
<dbReference type="PRINTS" id="PR00926">
    <property type="entry name" value="MITOCARRIER"/>
</dbReference>
<evidence type="ECO:0000256" key="10">
    <source>
        <dbReference type="RuleBase" id="RU000488"/>
    </source>
</evidence>
<reference evidence="12" key="1">
    <citation type="submission" date="2022-06" db="EMBL/GenBank/DDBJ databases">
        <authorList>
            <person name="Berger JAMES D."/>
            <person name="Berger JAMES D."/>
        </authorList>
    </citation>
    <scope>NUCLEOTIDE SEQUENCE [LARGE SCALE GENOMIC DNA]</scope>
</reference>
<evidence type="ECO:0000256" key="7">
    <source>
        <dbReference type="ARBA" id="ARBA00023128"/>
    </source>
</evidence>
<keyword evidence="5" id="KW-0677">Repeat</keyword>
<comment type="subcellular location">
    <subcellularLocation>
        <location evidence="1">Mitochondrion membrane</location>
        <topology evidence="1">Multi-pass membrane protein</topology>
    </subcellularLocation>
</comment>
<dbReference type="InterPro" id="IPR018108">
    <property type="entry name" value="MCP_transmembrane"/>
</dbReference>
<proteinExistence type="inferred from homology"/>
<dbReference type="InterPro" id="IPR050567">
    <property type="entry name" value="Mitochondrial_Carrier"/>
</dbReference>
<feature type="repeat" description="Solcar" evidence="9">
    <location>
        <begin position="116"/>
        <end position="201"/>
    </location>
</feature>
<evidence type="ECO:0000256" key="5">
    <source>
        <dbReference type="ARBA" id="ARBA00022737"/>
    </source>
</evidence>
<evidence type="ECO:0008006" key="14">
    <source>
        <dbReference type="Google" id="ProtNLM"/>
    </source>
</evidence>
<dbReference type="InterPro" id="IPR023395">
    <property type="entry name" value="MCP_dom_sf"/>
</dbReference>
<keyword evidence="3 10" id="KW-0813">Transport</keyword>
<dbReference type="SUPFAM" id="SSF103506">
    <property type="entry name" value="Mitochondrial carrier"/>
    <property type="match status" value="1"/>
</dbReference>
<dbReference type="PANTHER" id="PTHR45624">
    <property type="entry name" value="MITOCHONDRIAL BASIC AMINO ACIDS TRANSPORTER-RELATED"/>
    <property type="match status" value="1"/>
</dbReference>
<keyword evidence="8 9" id="KW-0472">Membrane</keyword>
<evidence type="ECO:0000256" key="9">
    <source>
        <dbReference type="PROSITE-ProRule" id="PRU00282"/>
    </source>
</evidence>
<dbReference type="PROSITE" id="PS50920">
    <property type="entry name" value="SOLCAR"/>
    <property type="match status" value="3"/>
</dbReference>
<evidence type="ECO:0000256" key="11">
    <source>
        <dbReference type="SAM" id="Phobius"/>
    </source>
</evidence>
<dbReference type="Proteomes" id="UP000050795">
    <property type="component" value="Unassembled WGS sequence"/>
</dbReference>
<dbReference type="WBParaSite" id="TREG1_63420.1">
    <property type="protein sequence ID" value="TREG1_63420.1"/>
    <property type="gene ID" value="TREG1_63420"/>
</dbReference>
<evidence type="ECO:0000256" key="6">
    <source>
        <dbReference type="ARBA" id="ARBA00022989"/>
    </source>
</evidence>
<keyword evidence="6 11" id="KW-1133">Transmembrane helix</keyword>
<reference evidence="13" key="2">
    <citation type="submission" date="2023-11" db="UniProtKB">
        <authorList>
            <consortium name="WormBaseParasite"/>
        </authorList>
    </citation>
    <scope>IDENTIFICATION</scope>
</reference>
<dbReference type="InterPro" id="IPR002067">
    <property type="entry name" value="MCP"/>
</dbReference>
<feature type="repeat" description="Solcar" evidence="9">
    <location>
        <begin position="208"/>
        <end position="290"/>
    </location>
</feature>
<feature type="transmembrane region" description="Helical" evidence="11">
    <location>
        <begin position="261"/>
        <end position="284"/>
    </location>
</feature>
<dbReference type="AlphaFoldDB" id="A0AA85K354"/>